<accession>A0A0C3L925</accession>
<organism evidence="1 2">
    <name type="scientific">Tulasnella calospora MUT 4182</name>
    <dbReference type="NCBI Taxonomy" id="1051891"/>
    <lineage>
        <taxon>Eukaryota</taxon>
        <taxon>Fungi</taxon>
        <taxon>Dikarya</taxon>
        <taxon>Basidiomycota</taxon>
        <taxon>Agaricomycotina</taxon>
        <taxon>Agaricomycetes</taxon>
        <taxon>Cantharellales</taxon>
        <taxon>Tulasnellaceae</taxon>
        <taxon>Tulasnella</taxon>
    </lineage>
</organism>
<gene>
    <name evidence="1" type="ORF">M407DRAFT_164141</name>
</gene>
<keyword evidence="2" id="KW-1185">Reference proteome</keyword>
<evidence type="ECO:0000313" key="2">
    <source>
        <dbReference type="Proteomes" id="UP000054248"/>
    </source>
</evidence>
<evidence type="ECO:0000313" key="1">
    <source>
        <dbReference type="EMBL" id="KIO17957.1"/>
    </source>
</evidence>
<proteinExistence type="predicted"/>
<name>A0A0C3L925_9AGAM</name>
<protein>
    <submittedName>
        <fullName evidence="1">Uncharacterized protein</fullName>
    </submittedName>
</protein>
<sequence>MVGRIRVDRETPKDIGYLNLPKGGSGLGTFCANINEASVFEADILGRTLTVKGEGNSLVIGVHWGDGSLSPGTSNYGCIVRSSKNLDRPWSTTWSVSGDDNLVTSLLQAGGGRCDAQFVVSKSATGGVIHVPADMEKFLATFGGYAPVVGNNKLTRDLNLTFRRCQALHFEPMS</sequence>
<reference evidence="1 2" key="1">
    <citation type="submission" date="2014-04" db="EMBL/GenBank/DDBJ databases">
        <authorList>
            <consortium name="DOE Joint Genome Institute"/>
            <person name="Kuo A."/>
            <person name="Girlanda M."/>
            <person name="Perotto S."/>
            <person name="Kohler A."/>
            <person name="Nagy L.G."/>
            <person name="Floudas D."/>
            <person name="Copeland A."/>
            <person name="Barry K.W."/>
            <person name="Cichocki N."/>
            <person name="Veneault-Fourrey C."/>
            <person name="LaButti K."/>
            <person name="Lindquist E.A."/>
            <person name="Lipzen A."/>
            <person name="Lundell T."/>
            <person name="Morin E."/>
            <person name="Murat C."/>
            <person name="Sun H."/>
            <person name="Tunlid A."/>
            <person name="Henrissat B."/>
            <person name="Grigoriev I.V."/>
            <person name="Hibbett D.S."/>
            <person name="Martin F."/>
            <person name="Nordberg H.P."/>
            <person name="Cantor M.N."/>
            <person name="Hua S.X."/>
        </authorList>
    </citation>
    <scope>NUCLEOTIDE SEQUENCE [LARGE SCALE GENOMIC DNA]</scope>
    <source>
        <strain evidence="1 2">MUT 4182</strain>
    </source>
</reference>
<dbReference type="Proteomes" id="UP000054248">
    <property type="component" value="Unassembled WGS sequence"/>
</dbReference>
<dbReference type="AlphaFoldDB" id="A0A0C3L925"/>
<dbReference type="EMBL" id="KN823328">
    <property type="protein sequence ID" value="KIO17957.1"/>
    <property type="molecule type" value="Genomic_DNA"/>
</dbReference>
<reference evidence="2" key="2">
    <citation type="submission" date="2015-01" db="EMBL/GenBank/DDBJ databases">
        <title>Evolutionary Origins and Diversification of the Mycorrhizal Mutualists.</title>
        <authorList>
            <consortium name="DOE Joint Genome Institute"/>
            <consortium name="Mycorrhizal Genomics Consortium"/>
            <person name="Kohler A."/>
            <person name="Kuo A."/>
            <person name="Nagy L.G."/>
            <person name="Floudas D."/>
            <person name="Copeland A."/>
            <person name="Barry K.W."/>
            <person name="Cichocki N."/>
            <person name="Veneault-Fourrey C."/>
            <person name="LaButti K."/>
            <person name="Lindquist E.A."/>
            <person name="Lipzen A."/>
            <person name="Lundell T."/>
            <person name="Morin E."/>
            <person name="Murat C."/>
            <person name="Riley R."/>
            <person name="Ohm R."/>
            <person name="Sun H."/>
            <person name="Tunlid A."/>
            <person name="Henrissat B."/>
            <person name="Grigoriev I.V."/>
            <person name="Hibbett D.S."/>
            <person name="Martin F."/>
        </authorList>
    </citation>
    <scope>NUCLEOTIDE SEQUENCE [LARGE SCALE GENOMIC DNA]</scope>
    <source>
        <strain evidence="2">MUT 4182</strain>
    </source>
</reference>
<dbReference type="HOGENOM" id="CLU_1541235_0_0_1"/>